<proteinExistence type="predicted"/>
<evidence type="ECO:0000256" key="1">
    <source>
        <dbReference type="SAM" id="MobiDB-lite"/>
    </source>
</evidence>
<evidence type="ECO:0000256" key="2">
    <source>
        <dbReference type="SAM" id="Phobius"/>
    </source>
</evidence>
<name>A0ABT4TPT2_9ACTN</name>
<keyword evidence="2" id="KW-1133">Transmembrane helix</keyword>
<feature type="transmembrane region" description="Helical" evidence="2">
    <location>
        <begin position="276"/>
        <end position="295"/>
    </location>
</feature>
<reference evidence="3" key="1">
    <citation type="submission" date="2023-01" db="EMBL/GenBank/DDBJ databases">
        <title>Draft genome sequence of Nocardiopsis sp. LSu2-4 isolated from halophytes.</title>
        <authorList>
            <person name="Duangmal K."/>
            <person name="Chantavorakit T."/>
        </authorList>
    </citation>
    <scope>NUCLEOTIDE SEQUENCE</scope>
    <source>
        <strain evidence="3">LSu2-4</strain>
    </source>
</reference>
<sequence length="489" mass="53087">MRGPYVRRGGGGEFVTAAALLVVIAVIVCGLGYDTVRALRTEGVGALWSDGYVLYRVLALGALVGLLFAFQRMPRGWARWSRWTRWTVDVLPGGLGITEERGWRSPDGRAHVPWDAVRAISARKVYYLEPDGKSGGEAGVMRPVLDVYLRRDVPGLPDAAWVERIAPDKVDVAEAAADASASEDGRVLRVRLGGEGAEFEKAVRALTPLICSVRPDLFPSGLDQADQWFVPEYDHSAPGSAVPASAPSGEQREPRERRPLSGAPVFVDHRRPLLDVLVRIALWGAVFAGSTFLASNPFGWGPVLAGLLSLPLLGAVLFSAAVLVGTLLTLPRDTAPVGVRVGEDGIAFIRKRTMRLRTTVTTEVPWERVQAVVAREARYRGASGQKVIDIFLKGEDRLGIEGVPGVGLRLIASVQERPDSSAMARLVDFPASRLRIGAPVVEEADLRSQMYALDDESLRPERAPRSHLRAALLGFRPDLCHGFRTPPPE</sequence>
<protein>
    <recommendedName>
        <fullName evidence="5">DUF2207 domain-containing protein</fullName>
    </recommendedName>
</protein>
<evidence type="ECO:0008006" key="5">
    <source>
        <dbReference type="Google" id="ProtNLM"/>
    </source>
</evidence>
<keyword evidence="4" id="KW-1185">Reference proteome</keyword>
<feature type="transmembrane region" description="Helical" evidence="2">
    <location>
        <begin position="12"/>
        <end position="33"/>
    </location>
</feature>
<feature type="transmembrane region" description="Helical" evidence="2">
    <location>
        <begin position="307"/>
        <end position="330"/>
    </location>
</feature>
<organism evidence="3 4">
    <name type="scientific">Nocardiopsis suaedae</name>
    <dbReference type="NCBI Taxonomy" id="3018444"/>
    <lineage>
        <taxon>Bacteria</taxon>
        <taxon>Bacillati</taxon>
        <taxon>Actinomycetota</taxon>
        <taxon>Actinomycetes</taxon>
        <taxon>Streptosporangiales</taxon>
        <taxon>Nocardiopsidaceae</taxon>
        <taxon>Nocardiopsis</taxon>
    </lineage>
</organism>
<comment type="caution">
    <text evidence="3">The sequence shown here is derived from an EMBL/GenBank/DDBJ whole genome shotgun (WGS) entry which is preliminary data.</text>
</comment>
<dbReference type="Proteomes" id="UP001165685">
    <property type="component" value="Unassembled WGS sequence"/>
</dbReference>
<dbReference type="RefSeq" id="WP_270678813.1">
    <property type="nucleotide sequence ID" value="NZ_JAQFWP010000030.1"/>
</dbReference>
<gene>
    <name evidence="3" type="ORF">O4U47_16795</name>
</gene>
<evidence type="ECO:0000313" key="4">
    <source>
        <dbReference type="Proteomes" id="UP001165685"/>
    </source>
</evidence>
<feature type="region of interest" description="Disordered" evidence="1">
    <location>
        <begin position="239"/>
        <end position="260"/>
    </location>
</feature>
<keyword evidence="2" id="KW-0812">Transmembrane</keyword>
<feature type="transmembrane region" description="Helical" evidence="2">
    <location>
        <begin position="53"/>
        <end position="70"/>
    </location>
</feature>
<evidence type="ECO:0000313" key="3">
    <source>
        <dbReference type="EMBL" id="MDA2806172.1"/>
    </source>
</evidence>
<dbReference type="EMBL" id="JAQFWP010000030">
    <property type="protein sequence ID" value="MDA2806172.1"/>
    <property type="molecule type" value="Genomic_DNA"/>
</dbReference>
<feature type="compositionally biased region" description="Basic and acidic residues" evidence="1">
    <location>
        <begin position="250"/>
        <end position="259"/>
    </location>
</feature>
<keyword evidence="2" id="KW-0472">Membrane</keyword>
<feature type="compositionally biased region" description="Low complexity" evidence="1">
    <location>
        <begin position="239"/>
        <end position="249"/>
    </location>
</feature>
<accession>A0ABT4TPT2</accession>